<protein>
    <submittedName>
        <fullName evidence="3">CPBP family intramembrane metalloprotease</fullName>
    </submittedName>
</protein>
<gene>
    <name evidence="3" type="ORF">CK503_03870</name>
</gene>
<feature type="transmembrane region" description="Helical" evidence="1">
    <location>
        <begin position="12"/>
        <end position="29"/>
    </location>
</feature>
<dbReference type="OrthoDB" id="9805801at2"/>
<keyword evidence="3" id="KW-0645">Protease</keyword>
<dbReference type="GO" id="GO:0008237">
    <property type="term" value="F:metallopeptidase activity"/>
    <property type="evidence" value="ECO:0007669"/>
    <property type="project" value="UniProtKB-KW"/>
</dbReference>
<name>A0A2A2GF03_9BACT</name>
<keyword evidence="1" id="KW-0812">Transmembrane</keyword>
<dbReference type="GO" id="GO:0006508">
    <property type="term" value="P:proteolysis"/>
    <property type="evidence" value="ECO:0007669"/>
    <property type="project" value="UniProtKB-KW"/>
</dbReference>
<dbReference type="GO" id="GO:0080120">
    <property type="term" value="P:CAAX-box protein maturation"/>
    <property type="evidence" value="ECO:0007669"/>
    <property type="project" value="UniProtKB-ARBA"/>
</dbReference>
<keyword evidence="3" id="KW-0482">Metalloprotease</keyword>
<keyword evidence="1" id="KW-1133">Transmembrane helix</keyword>
<keyword evidence="3" id="KW-0378">Hydrolase</keyword>
<evidence type="ECO:0000313" key="4">
    <source>
        <dbReference type="Proteomes" id="UP000218831"/>
    </source>
</evidence>
<evidence type="ECO:0000256" key="1">
    <source>
        <dbReference type="SAM" id="Phobius"/>
    </source>
</evidence>
<feature type="domain" description="CAAX prenyl protease 2/Lysostaphin resistance protein A-like" evidence="2">
    <location>
        <begin position="113"/>
        <end position="205"/>
    </location>
</feature>
<feature type="transmembrane region" description="Helical" evidence="1">
    <location>
        <begin position="153"/>
        <end position="173"/>
    </location>
</feature>
<dbReference type="InterPro" id="IPR003675">
    <property type="entry name" value="Rce1/LyrA-like_dom"/>
</dbReference>
<dbReference type="Proteomes" id="UP000218831">
    <property type="component" value="Unassembled WGS sequence"/>
</dbReference>
<evidence type="ECO:0000259" key="2">
    <source>
        <dbReference type="Pfam" id="PF02517"/>
    </source>
</evidence>
<dbReference type="Pfam" id="PF02517">
    <property type="entry name" value="Rce1-like"/>
    <property type="match status" value="1"/>
</dbReference>
<feature type="transmembrane region" description="Helical" evidence="1">
    <location>
        <begin position="80"/>
        <end position="98"/>
    </location>
</feature>
<keyword evidence="1" id="KW-0472">Membrane</keyword>
<feature type="transmembrane region" description="Helical" evidence="1">
    <location>
        <begin position="193"/>
        <end position="217"/>
    </location>
</feature>
<keyword evidence="4" id="KW-1185">Reference proteome</keyword>
<dbReference type="RefSeq" id="WP_095605468.1">
    <property type="nucleotide sequence ID" value="NZ_NSKE01000002.1"/>
</dbReference>
<evidence type="ECO:0000313" key="3">
    <source>
        <dbReference type="EMBL" id="PAU95342.1"/>
    </source>
</evidence>
<dbReference type="EMBL" id="NSKE01000002">
    <property type="protein sequence ID" value="PAU95342.1"/>
    <property type="molecule type" value="Genomic_DNA"/>
</dbReference>
<proteinExistence type="predicted"/>
<accession>A0A2A2GF03</accession>
<dbReference type="AlphaFoldDB" id="A0A2A2GF03"/>
<sequence length="220" mass="24976">MMTGDSDKKGSTYSGSGLLLLEGIIIFIGLPGAEYVGISPLPKLVLLGLVAVYCGYVLWRDSMFGKGLFRRSEADQASKTILLRLLIIAPGLFGLAWILDPVNLLAFPIEDPWIWMLVMVLYPVFSALPQEIIYRTFFFHRYKDFFYFKNSDVLFSALAFSFLHLVYGNWMAIGLSFGGGILFGMTYKRTQSLFWVTVEHILYGWLIFTLGLGEYFFEGF</sequence>
<dbReference type="GO" id="GO:0004175">
    <property type="term" value="F:endopeptidase activity"/>
    <property type="evidence" value="ECO:0007669"/>
    <property type="project" value="UniProtKB-ARBA"/>
</dbReference>
<comment type="caution">
    <text evidence="3">The sequence shown here is derived from an EMBL/GenBank/DDBJ whole genome shotgun (WGS) entry which is preliminary data.</text>
</comment>
<feature type="transmembrane region" description="Helical" evidence="1">
    <location>
        <begin position="41"/>
        <end position="59"/>
    </location>
</feature>
<feature type="transmembrane region" description="Helical" evidence="1">
    <location>
        <begin position="113"/>
        <end position="133"/>
    </location>
</feature>
<reference evidence="3 4" key="1">
    <citation type="submission" date="2017-08" db="EMBL/GenBank/DDBJ databases">
        <title>Aliifodinibius alkalisoli sp. nov., isolated from saline alkaline soil.</title>
        <authorList>
            <person name="Liu D."/>
            <person name="Zhang G."/>
        </authorList>
    </citation>
    <scope>NUCLEOTIDE SEQUENCE [LARGE SCALE GENOMIC DNA]</scope>
    <source>
        <strain evidence="3 4">WN023</strain>
    </source>
</reference>
<organism evidence="3 4">
    <name type="scientific">Fodinibius salipaludis</name>
    <dbReference type="NCBI Taxonomy" id="2032627"/>
    <lineage>
        <taxon>Bacteria</taxon>
        <taxon>Pseudomonadati</taxon>
        <taxon>Balneolota</taxon>
        <taxon>Balneolia</taxon>
        <taxon>Balneolales</taxon>
        <taxon>Balneolaceae</taxon>
        <taxon>Fodinibius</taxon>
    </lineage>
</organism>